<dbReference type="EMBL" id="CPYD01000015">
    <property type="protein sequence ID" value="CNF15032.1"/>
    <property type="molecule type" value="Genomic_DNA"/>
</dbReference>
<evidence type="ECO:0000313" key="1">
    <source>
        <dbReference type="EMBL" id="CNF15032.1"/>
    </source>
</evidence>
<name>A0ABM9SMF5_9GAMM</name>
<keyword evidence="2" id="KW-1185">Reference proteome</keyword>
<gene>
    <name evidence="1" type="ORF">ERS137967_03437</name>
</gene>
<reference evidence="1 2" key="1">
    <citation type="submission" date="2015-03" db="EMBL/GenBank/DDBJ databases">
        <authorList>
            <consortium name="Pathogen Informatics"/>
            <person name="Murphy D."/>
        </authorList>
    </citation>
    <scope>NUCLEOTIDE SEQUENCE [LARGE SCALE GENOMIC DNA]</scope>
    <source>
        <strain evidence="2">type strain: CIP110231</strain>
    </source>
</reference>
<protein>
    <submittedName>
        <fullName evidence="1">Uncharacterized protein</fullName>
    </submittedName>
</protein>
<comment type="caution">
    <text evidence="1">The sequence shown here is derived from an EMBL/GenBank/DDBJ whole genome shotgun (WGS) entry which is preliminary data.</text>
</comment>
<sequence>MKGMESQIARIKANPSGVKFSELAKICSYYLGSPDTTQAVIMSTTCPDKATHELIFNIAITECRSFIR</sequence>
<accession>A0ABM9SMF5</accession>
<dbReference type="Proteomes" id="UP000040578">
    <property type="component" value="Unassembled WGS sequence"/>
</dbReference>
<organism evidence="1 2">
    <name type="scientific">Yersinia nurmii</name>
    <dbReference type="NCBI Taxonomy" id="685706"/>
    <lineage>
        <taxon>Bacteria</taxon>
        <taxon>Pseudomonadati</taxon>
        <taxon>Pseudomonadota</taxon>
        <taxon>Gammaproteobacteria</taxon>
        <taxon>Enterobacterales</taxon>
        <taxon>Yersiniaceae</taxon>
        <taxon>Yersinia</taxon>
    </lineage>
</organism>
<proteinExistence type="predicted"/>
<evidence type="ECO:0000313" key="2">
    <source>
        <dbReference type="Proteomes" id="UP000040578"/>
    </source>
</evidence>